<dbReference type="EMBL" id="SGUG01000018">
    <property type="protein sequence ID" value="MDG0863442.1"/>
    <property type="molecule type" value="Genomic_DNA"/>
</dbReference>
<keyword evidence="3" id="KW-1185">Reference proteome</keyword>
<name>A0A9X4R4N5_9BURK</name>
<feature type="chain" id="PRO_5040794894" evidence="1">
    <location>
        <begin position="24"/>
        <end position="235"/>
    </location>
</feature>
<evidence type="ECO:0000256" key="1">
    <source>
        <dbReference type="SAM" id="SignalP"/>
    </source>
</evidence>
<sequence>MNKTLRALLAGALVGAATLAAAAADNSKNLAPGFVALPQAARLVVMPVDVELYSLSAGGVPEPKADWTAHAQTYMKAELVRRTQSIGLTAQLMDDKAADEFAEPMALHAAVARSIALHHATGGVWSLPTKGGKLDWSFDDALRDLQARSGADYGLFIWVRDSYASAERKLAMVGLALLGVGLTGGMQMGYASLVDLNSGKVLWFNRLARGSGDLREAKEAAESIEVLLTGFPKPQ</sequence>
<evidence type="ECO:0000313" key="3">
    <source>
        <dbReference type="Proteomes" id="UP001152766"/>
    </source>
</evidence>
<organism evidence="2 3">
    <name type="scientific">Pelomonas aquatica</name>
    <dbReference type="NCBI Taxonomy" id="431058"/>
    <lineage>
        <taxon>Bacteria</taxon>
        <taxon>Pseudomonadati</taxon>
        <taxon>Pseudomonadota</taxon>
        <taxon>Betaproteobacteria</taxon>
        <taxon>Burkholderiales</taxon>
        <taxon>Sphaerotilaceae</taxon>
        <taxon>Roseateles</taxon>
    </lineage>
</organism>
<accession>A0A9X4R4N5</accession>
<proteinExistence type="predicted"/>
<feature type="signal peptide" evidence="1">
    <location>
        <begin position="1"/>
        <end position="23"/>
    </location>
</feature>
<reference evidence="2" key="1">
    <citation type="submission" date="2019-02" db="EMBL/GenBank/DDBJ databases">
        <title>Draft genome of the type strain Pelomonas aquatica CCUG 52575T.</title>
        <authorList>
            <person name="Gomila M."/>
            <person name="Lalucat J."/>
        </authorList>
    </citation>
    <scope>NUCLEOTIDE SEQUENCE</scope>
    <source>
        <strain evidence="2">CCUG 52575</strain>
    </source>
</reference>
<comment type="caution">
    <text evidence="2">The sequence shown here is derived from an EMBL/GenBank/DDBJ whole genome shotgun (WGS) entry which is preliminary data.</text>
</comment>
<evidence type="ECO:0000313" key="2">
    <source>
        <dbReference type="EMBL" id="MDG0863442.1"/>
    </source>
</evidence>
<gene>
    <name evidence="2" type="ORF">EXJ73_13305</name>
</gene>
<dbReference type="RefSeq" id="WP_268152695.1">
    <property type="nucleotide sequence ID" value="NZ_JAPPUW010000017.1"/>
</dbReference>
<dbReference type="Proteomes" id="UP001152766">
    <property type="component" value="Unassembled WGS sequence"/>
</dbReference>
<dbReference type="AlphaFoldDB" id="A0A9X4R4N5"/>
<keyword evidence="1" id="KW-0732">Signal</keyword>
<protein>
    <submittedName>
        <fullName evidence="2">Uncharacterized protein</fullName>
    </submittedName>
</protein>